<evidence type="ECO:0000259" key="5">
    <source>
        <dbReference type="Pfam" id="PF03936"/>
    </source>
</evidence>
<dbReference type="EMBL" id="CP136897">
    <property type="protein sequence ID" value="WOL15862.1"/>
    <property type="molecule type" value="Genomic_DNA"/>
</dbReference>
<dbReference type="InterPro" id="IPR008949">
    <property type="entry name" value="Isoprenoid_synthase_dom_sf"/>
</dbReference>
<dbReference type="Pfam" id="PF03936">
    <property type="entry name" value="Terpene_synth_C"/>
    <property type="match status" value="1"/>
</dbReference>
<dbReference type="SUPFAM" id="SSF48576">
    <property type="entry name" value="Terpenoid synthases"/>
    <property type="match status" value="1"/>
</dbReference>
<keyword evidence="2" id="KW-0479">Metal-binding</keyword>
<dbReference type="GO" id="GO:0010333">
    <property type="term" value="F:terpene synthase activity"/>
    <property type="evidence" value="ECO:0007669"/>
    <property type="project" value="InterPro"/>
</dbReference>
<dbReference type="AlphaFoldDB" id="A0AAQ3KYH0"/>
<keyword evidence="3" id="KW-0460">Magnesium</keyword>
<feature type="domain" description="Terpene synthase metal-binding" evidence="5">
    <location>
        <begin position="2"/>
        <end position="31"/>
    </location>
</feature>
<evidence type="ECO:0000256" key="2">
    <source>
        <dbReference type="ARBA" id="ARBA00022723"/>
    </source>
</evidence>
<dbReference type="GO" id="GO:0016102">
    <property type="term" value="P:diterpenoid biosynthetic process"/>
    <property type="evidence" value="ECO:0007669"/>
    <property type="project" value="TreeGrafter"/>
</dbReference>
<name>A0AAQ3KYH0_9LILI</name>
<organism evidence="6 7">
    <name type="scientific">Canna indica</name>
    <name type="common">Indian-shot</name>
    <dbReference type="NCBI Taxonomy" id="4628"/>
    <lineage>
        <taxon>Eukaryota</taxon>
        <taxon>Viridiplantae</taxon>
        <taxon>Streptophyta</taxon>
        <taxon>Embryophyta</taxon>
        <taxon>Tracheophyta</taxon>
        <taxon>Spermatophyta</taxon>
        <taxon>Magnoliopsida</taxon>
        <taxon>Liliopsida</taxon>
        <taxon>Zingiberales</taxon>
        <taxon>Cannaceae</taxon>
        <taxon>Canna</taxon>
    </lineage>
</organism>
<evidence type="ECO:0000256" key="4">
    <source>
        <dbReference type="ARBA" id="ARBA00023239"/>
    </source>
</evidence>
<dbReference type="PANTHER" id="PTHR31739:SF3">
    <property type="entry name" value="ENT-KAUR-16-ENE SYNTHASE, CHLOROPLASTIC"/>
    <property type="match status" value="1"/>
</dbReference>
<evidence type="ECO:0000256" key="1">
    <source>
        <dbReference type="ARBA" id="ARBA00001946"/>
    </source>
</evidence>
<keyword evidence="4" id="KW-0456">Lyase</keyword>
<evidence type="ECO:0000313" key="7">
    <source>
        <dbReference type="Proteomes" id="UP001327560"/>
    </source>
</evidence>
<gene>
    <name evidence="6" type="ORF">Cni_G24643</name>
</gene>
<sequence>MSDARISWAKNGILITVVDDFFDVGGSREDLWLRLVKCMTQEAEWQLNKELPSVDEYMTNGCGPLP</sequence>
<keyword evidence="7" id="KW-1185">Reference proteome</keyword>
<proteinExistence type="predicted"/>
<dbReference type="InterPro" id="IPR005630">
    <property type="entry name" value="Terpene_synthase_metal-bd"/>
</dbReference>
<dbReference type="Pfam" id="PF19086">
    <property type="entry name" value="Terpene_syn_C_2"/>
    <property type="match status" value="1"/>
</dbReference>
<dbReference type="Gene3D" id="1.10.600.10">
    <property type="entry name" value="Farnesyl Diphosphate Synthase"/>
    <property type="match status" value="2"/>
</dbReference>
<evidence type="ECO:0000313" key="6">
    <source>
        <dbReference type="EMBL" id="WOL15862.1"/>
    </source>
</evidence>
<reference evidence="6 7" key="1">
    <citation type="submission" date="2023-10" db="EMBL/GenBank/DDBJ databases">
        <title>Chromosome-scale genome assembly provides insights into flower coloration mechanisms of Canna indica.</title>
        <authorList>
            <person name="Li C."/>
        </authorList>
    </citation>
    <scope>NUCLEOTIDE SEQUENCE [LARGE SCALE GENOMIC DNA]</scope>
    <source>
        <tissue evidence="6">Flower</tissue>
    </source>
</reference>
<comment type="cofactor">
    <cofactor evidence="1">
        <name>Mg(2+)</name>
        <dbReference type="ChEBI" id="CHEBI:18420"/>
    </cofactor>
</comment>
<dbReference type="PANTHER" id="PTHR31739">
    <property type="entry name" value="ENT-COPALYL DIPHOSPHATE SYNTHASE, CHLOROPLASTIC"/>
    <property type="match status" value="1"/>
</dbReference>
<dbReference type="GO" id="GO:0000287">
    <property type="term" value="F:magnesium ion binding"/>
    <property type="evidence" value="ECO:0007669"/>
    <property type="project" value="InterPro"/>
</dbReference>
<dbReference type="InterPro" id="IPR050148">
    <property type="entry name" value="Terpene_synthase-like"/>
</dbReference>
<accession>A0AAQ3KYH0</accession>
<protein>
    <submittedName>
        <fullName evidence="6">Terpene synthase, metal-binding domain-containing protein</fullName>
    </submittedName>
</protein>
<dbReference type="Proteomes" id="UP001327560">
    <property type="component" value="Chromosome 8"/>
</dbReference>
<evidence type="ECO:0000256" key="3">
    <source>
        <dbReference type="ARBA" id="ARBA00022842"/>
    </source>
</evidence>